<dbReference type="SUPFAM" id="SSF52980">
    <property type="entry name" value="Restriction endonuclease-like"/>
    <property type="match status" value="1"/>
</dbReference>
<evidence type="ECO:0000259" key="2">
    <source>
        <dbReference type="Pfam" id="PF04471"/>
    </source>
</evidence>
<feature type="transmembrane region" description="Helical" evidence="1">
    <location>
        <begin position="40"/>
        <end position="60"/>
    </location>
</feature>
<dbReference type="InterPro" id="IPR007560">
    <property type="entry name" value="Restrct_endonuc_IV_Mrr"/>
</dbReference>
<feature type="domain" description="Restriction endonuclease type IV Mrr" evidence="2">
    <location>
        <begin position="76"/>
        <end position="181"/>
    </location>
</feature>
<reference evidence="3 4" key="1">
    <citation type="submission" date="2019-12" db="EMBL/GenBank/DDBJ databases">
        <authorList>
            <person name="Huq M.A."/>
        </authorList>
    </citation>
    <scope>NUCLEOTIDE SEQUENCE [LARGE SCALE GENOMIC DNA]</scope>
    <source>
        <strain evidence="3 4">MAH-25</strain>
    </source>
</reference>
<gene>
    <name evidence="3" type="ORF">GON04_06945</name>
</gene>
<dbReference type="InterPro" id="IPR011335">
    <property type="entry name" value="Restrct_endonuc-II-like"/>
</dbReference>
<dbReference type="EMBL" id="WSEL01000003">
    <property type="protein sequence ID" value="MVQ29175.1"/>
    <property type="molecule type" value="Genomic_DNA"/>
</dbReference>
<organism evidence="3 4">
    <name type="scientific">Ramlibacter pinisoli</name>
    <dbReference type="NCBI Taxonomy" id="2682844"/>
    <lineage>
        <taxon>Bacteria</taxon>
        <taxon>Pseudomonadati</taxon>
        <taxon>Pseudomonadota</taxon>
        <taxon>Betaproteobacteria</taxon>
        <taxon>Burkholderiales</taxon>
        <taxon>Comamonadaceae</taxon>
        <taxon>Ramlibacter</taxon>
    </lineage>
</organism>
<sequence>MAPNSLFAVLLRSPWWISFAVAAAVVALTQALVPVPYRTLASLGAFPFVVIGCIALSRQWRQPSAAQSRARLEAAASMSWPEFEAALREGYARQGWQVQAARGAADLAIEKGGQRMLVSARRWKAARQGADVLEALDKAVREQEAQHGILVTLGELSPQAQRFATANGIDVLRQERLAALLPKS</sequence>
<protein>
    <submittedName>
        <fullName evidence="3">Restriction endonuclease</fullName>
    </submittedName>
</protein>
<keyword evidence="1" id="KW-0472">Membrane</keyword>
<keyword evidence="4" id="KW-1185">Reference proteome</keyword>
<dbReference type="GO" id="GO:0003677">
    <property type="term" value="F:DNA binding"/>
    <property type="evidence" value="ECO:0007669"/>
    <property type="project" value="InterPro"/>
</dbReference>
<dbReference type="GO" id="GO:0009307">
    <property type="term" value="P:DNA restriction-modification system"/>
    <property type="evidence" value="ECO:0007669"/>
    <property type="project" value="InterPro"/>
</dbReference>
<keyword evidence="3" id="KW-0255">Endonuclease</keyword>
<dbReference type="Proteomes" id="UP000469385">
    <property type="component" value="Unassembled WGS sequence"/>
</dbReference>
<evidence type="ECO:0000313" key="3">
    <source>
        <dbReference type="EMBL" id="MVQ29175.1"/>
    </source>
</evidence>
<dbReference type="Pfam" id="PF04471">
    <property type="entry name" value="Mrr_cat"/>
    <property type="match status" value="1"/>
</dbReference>
<keyword evidence="1" id="KW-0812">Transmembrane</keyword>
<feature type="transmembrane region" description="Helical" evidence="1">
    <location>
        <begin position="15"/>
        <end position="33"/>
    </location>
</feature>
<proteinExistence type="predicted"/>
<keyword evidence="3" id="KW-0540">Nuclease</keyword>
<name>A0A6N8IRJ2_9BURK</name>
<evidence type="ECO:0000256" key="1">
    <source>
        <dbReference type="SAM" id="Phobius"/>
    </source>
</evidence>
<dbReference type="GO" id="GO:0004519">
    <property type="term" value="F:endonuclease activity"/>
    <property type="evidence" value="ECO:0007669"/>
    <property type="project" value="UniProtKB-KW"/>
</dbReference>
<evidence type="ECO:0000313" key="4">
    <source>
        <dbReference type="Proteomes" id="UP000469385"/>
    </source>
</evidence>
<keyword evidence="3" id="KW-0378">Hydrolase</keyword>
<dbReference type="AlphaFoldDB" id="A0A6N8IRJ2"/>
<comment type="caution">
    <text evidence="3">The sequence shown here is derived from an EMBL/GenBank/DDBJ whole genome shotgun (WGS) entry which is preliminary data.</text>
</comment>
<keyword evidence="1" id="KW-1133">Transmembrane helix</keyword>
<accession>A0A6N8IRJ2</accession>